<keyword evidence="7" id="KW-0479">Metal-binding</keyword>
<feature type="binding site" evidence="7">
    <location>
        <position position="91"/>
    </location>
    <ligand>
        <name>Na(+)</name>
        <dbReference type="ChEBI" id="CHEBI:29101"/>
        <label>1</label>
    </ligand>
</feature>
<organism evidence="10 11">
    <name type="scientific">Caenorhabditis nigoni</name>
    <dbReference type="NCBI Taxonomy" id="1611254"/>
    <lineage>
        <taxon>Eukaryota</taxon>
        <taxon>Metazoa</taxon>
        <taxon>Ecdysozoa</taxon>
        <taxon>Nematoda</taxon>
        <taxon>Chromadorea</taxon>
        <taxon>Rhabditida</taxon>
        <taxon>Rhabditina</taxon>
        <taxon>Rhabditomorpha</taxon>
        <taxon>Rhabditoidea</taxon>
        <taxon>Rhabditidae</taxon>
        <taxon>Peloderinae</taxon>
        <taxon>Caenorhabditis</taxon>
    </lineage>
</organism>
<dbReference type="SUPFAM" id="SSF161070">
    <property type="entry name" value="SNF-like"/>
    <property type="match status" value="1"/>
</dbReference>
<dbReference type="PRINTS" id="PR00176">
    <property type="entry name" value="NANEUSMPORT"/>
</dbReference>
<dbReference type="STRING" id="1611254.A0A2G5UNR8"/>
<proteinExistence type="predicted"/>
<feature type="transmembrane region" description="Helical" evidence="9">
    <location>
        <begin position="615"/>
        <end position="636"/>
    </location>
</feature>
<feature type="binding site" evidence="7">
    <location>
        <position position="94"/>
    </location>
    <ligand>
        <name>Na(+)</name>
        <dbReference type="ChEBI" id="CHEBI:29101"/>
        <label>1</label>
    </ligand>
</feature>
<evidence type="ECO:0000256" key="7">
    <source>
        <dbReference type="PIRSR" id="PIRSR600175-1"/>
    </source>
</evidence>
<name>A0A2G5UNR8_9PELO</name>
<dbReference type="AlphaFoldDB" id="A0A2G5UNR8"/>
<evidence type="ECO:0008006" key="12">
    <source>
        <dbReference type="Google" id="ProtNLM"/>
    </source>
</evidence>
<evidence type="ECO:0000256" key="2">
    <source>
        <dbReference type="ARBA" id="ARBA00022448"/>
    </source>
</evidence>
<protein>
    <recommendedName>
        <fullName evidence="12">Transporter</fullName>
    </recommendedName>
</protein>
<evidence type="ECO:0000256" key="3">
    <source>
        <dbReference type="ARBA" id="ARBA00022692"/>
    </source>
</evidence>
<dbReference type="GO" id="GO:0043005">
    <property type="term" value="C:neuron projection"/>
    <property type="evidence" value="ECO:0007669"/>
    <property type="project" value="TreeGrafter"/>
</dbReference>
<comment type="caution">
    <text evidence="10">The sequence shown here is derived from an EMBL/GenBank/DDBJ whole genome shotgun (WGS) entry which is preliminary data.</text>
</comment>
<dbReference type="InterPro" id="IPR037272">
    <property type="entry name" value="SNS_sf"/>
</dbReference>
<feature type="transmembrane region" description="Helical" evidence="9">
    <location>
        <begin position="279"/>
        <end position="299"/>
    </location>
</feature>
<feature type="transmembrane region" description="Helical" evidence="9">
    <location>
        <begin position="349"/>
        <end position="369"/>
    </location>
</feature>
<keyword evidence="5 9" id="KW-1133">Transmembrane helix</keyword>
<evidence type="ECO:0000256" key="8">
    <source>
        <dbReference type="SAM" id="MobiDB-lite"/>
    </source>
</evidence>
<dbReference type="PANTHER" id="PTHR11616:SF98">
    <property type="entry name" value="TRANSPORTER"/>
    <property type="match status" value="1"/>
</dbReference>
<keyword evidence="7" id="KW-0915">Sodium</keyword>
<feature type="binding site" evidence="7">
    <location>
        <position position="462"/>
    </location>
    <ligand>
        <name>Na(+)</name>
        <dbReference type="ChEBI" id="CHEBI:29101"/>
        <label>1</label>
    </ligand>
</feature>
<dbReference type="Proteomes" id="UP000230233">
    <property type="component" value="Chromosome III"/>
</dbReference>
<sequence>MSNLKSTESTGTTQPTITKTTKTTNTTQTINKEPVADKNDKNENPDVFLPDQFAKERKGERGRRAYRQYVEMENTNRQAFKGIESLLSSLGQAVGLGNIWRFPQMAYQNGGSSFLIPYLVCAFVFAIPAIHMEFVLGQYAAKSPPAVFRRIMPVLEGIGWMCCLVGAMIGIYYMILISWIGIYLANTANAVKLSKCDNEWNNQGRSTCYEGMKQKLCKGANMVFNNDSRALNEDKHPEWMYFDGKCQNATGRNMASGTEQFFTNFVINPSTGFTDFNTINWATLGAVAICWLLTSIILIRGMKMIGKLSYFTVILPYVIIVILMIRGITLDGASAGLYFLWAKSDFSSLWTLKAWVGAMTQICFSLSIGQGGLMNIASYNKKSYNWYRDAYLLVLCDTMMSLLGGTAVFATLGFLAKQRQIEVPAVIKEGHALAFIVYTEAISQMPMPYLWHALFFLMLFLLGMSTEIVIVEIVCSCLTDRFGYLRRHRWLTVLMVSLTFFSLGLVMTSDAGYYWFDLYDEYSAGVSATLGTAFMCITVSFCYGLENFRKDMTELWGEPQSRLAKWFGPASYVWVGMWIVITPLCSIGVMVVFVVNRRYPYEGDGVKYPPIFDVIGWFVTAIPFLAIPCFAIYTILKFRNDKIPLRGAFMIQKQHPAFDRVTKNWPEWKKVIGDQLPDQEPGDDDVEFVDGDEEDQEESLIE</sequence>
<dbReference type="GO" id="GO:0005332">
    <property type="term" value="F:gamma-aminobutyric acid:sodium:chloride symporter activity"/>
    <property type="evidence" value="ECO:0007669"/>
    <property type="project" value="TreeGrafter"/>
</dbReference>
<dbReference type="PROSITE" id="PS50267">
    <property type="entry name" value="NA_NEUROTRAN_SYMP_3"/>
    <property type="match status" value="1"/>
</dbReference>
<feature type="compositionally biased region" description="Low complexity" evidence="8">
    <location>
        <begin position="10"/>
        <end position="31"/>
    </location>
</feature>
<dbReference type="InterPro" id="IPR000175">
    <property type="entry name" value="Na/ntran_symport"/>
</dbReference>
<keyword evidence="2" id="KW-0813">Transport</keyword>
<dbReference type="CDD" id="cd10324">
    <property type="entry name" value="SLC6sbd"/>
    <property type="match status" value="1"/>
</dbReference>
<evidence type="ECO:0000313" key="10">
    <source>
        <dbReference type="EMBL" id="PIC41093.1"/>
    </source>
</evidence>
<keyword evidence="6 9" id="KW-0472">Membrane</keyword>
<feature type="transmembrane region" description="Helical" evidence="9">
    <location>
        <begin position="490"/>
        <end position="516"/>
    </location>
</feature>
<feature type="region of interest" description="Disordered" evidence="8">
    <location>
        <begin position="1"/>
        <end position="60"/>
    </location>
</feature>
<dbReference type="PANTHER" id="PTHR11616">
    <property type="entry name" value="SODIUM/CHLORIDE DEPENDENT TRANSPORTER"/>
    <property type="match status" value="1"/>
</dbReference>
<feature type="compositionally biased region" description="Acidic residues" evidence="8">
    <location>
        <begin position="680"/>
        <end position="702"/>
    </location>
</feature>
<dbReference type="GO" id="GO:0046872">
    <property type="term" value="F:metal ion binding"/>
    <property type="evidence" value="ECO:0007669"/>
    <property type="project" value="UniProtKB-KW"/>
</dbReference>
<accession>A0A2G5UNR8</accession>
<feature type="transmembrane region" description="Helical" evidence="9">
    <location>
        <begin position="566"/>
        <end position="595"/>
    </location>
</feature>
<feature type="binding site" evidence="7">
    <location>
        <position position="98"/>
    </location>
    <ligand>
        <name>Na(+)</name>
        <dbReference type="ChEBI" id="CHEBI:29101"/>
        <label>1</label>
    </ligand>
</feature>
<comment type="subcellular location">
    <subcellularLocation>
        <location evidence="1">Membrane</location>
        <topology evidence="1">Multi-pass membrane protein</topology>
    </subcellularLocation>
</comment>
<evidence type="ECO:0000256" key="6">
    <source>
        <dbReference type="ARBA" id="ARBA00023136"/>
    </source>
</evidence>
<dbReference type="OrthoDB" id="6581954at2759"/>
<keyword evidence="4" id="KW-0769">Symport</keyword>
<dbReference type="GO" id="GO:0005886">
    <property type="term" value="C:plasma membrane"/>
    <property type="evidence" value="ECO:0007669"/>
    <property type="project" value="TreeGrafter"/>
</dbReference>
<feature type="transmembrane region" description="Helical" evidence="9">
    <location>
        <begin position="308"/>
        <end position="329"/>
    </location>
</feature>
<gene>
    <name evidence="10" type="primary">Cnig_chr_III.g8628</name>
    <name evidence="10" type="ORF">B9Z55_008628</name>
</gene>
<evidence type="ECO:0000256" key="4">
    <source>
        <dbReference type="ARBA" id="ARBA00022847"/>
    </source>
</evidence>
<keyword evidence="11" id="KW-1185">Reference proteome</keyword>
<dbReference type="EMBL" id="PDUG01000003">
    <property type="protein sequence ID" value="PIC41093.1"/>
    <property type="molecule type" value="Genomic_DNA"/>
</dbReference>
<evidence type="ECO:0000256" key="5">
    <source>
        <dbReference type="ARBA" id="ARBA00022989"/>
    </source>
</evidence>
<feature type="transmembrane region" description="Helical" evidence="9">
    <location>
        <begin position="449"/>
        <end position="478"/>
    </location>
</feature>
<feature type="transmembrane region" description="Helical" evidence="9">
    <location>
        <begin position="115"/>
        <end position="136"/>
    </location>
</feature>
<dbReference type="Pfam" id="PF00209">
    <property type="entry name" value="SNF"/>
    <property type="match status" value="1"/>
</dbReference>
<evidence type="ECO:0000256" key="9">
    <source>
        <dbReference type="SAM" id="Phobius"/>
    </source>
</evidence>
<evidence type="ECO:0000313" key="11">
    <source>
        <dbReference type="Proteomes" id="UP000230233"/>
    </source>
</evidence>
<feature type="binding site" evidence="7">
    <location>
        <position position="365"/>
    </location>
    <ligand>
        <name>Na(+)</name>
        <dbReference type="ChEBI" id="CHEBI:29101"/>
        <label>1</label>
    </ligand>
</feature>
<feature type="transmembrane region" description="Helical" evidence="9">
    <location>
        <begin position="390"/>
        <end position="416"/>
    </location>
</feature>
<reference evidence="11" key="1">
    <citation type="submission" date="2017-10" db="EMBL/GenBank/DDBJ databases">
        <title>Rapid genome shrinkage in a self-fertile nematode reveals novel sperm competition proteins.</title>
        <authorList>
            <person name="Yin D."/>
            <person name="Schwarz E.M."/>
            <person name="Thomas C.G."/>
            <person name="Felde R.L."/>
            <person name="Korf I.F."/>
            <person name="Cutter A.D."/>
            <person name="Schartner C.M."/>
            <person name="Ralston E.J."/>
            <person name="Meyer B.J."/>
            <person name="Haag E.S."/>
        </authorList>
    </citation>
    <scope>NUCLEOTIDE SEQUENCE [LARGE SCALE GENOMIC DNA]</scope>
    <source>
        <strain evidence="11">JU1422</strain>
    </source>
</reference>
<feature type="binding site" evidence="7">
    <location>
        <position position="93"/>
    </location>
    <ligand>
        <name>Na(+)</name>
        <dbReference type="ChEBI" id="CHEBI:29101"/>
        <label>1</label>
    </ligand>
</feature>
<feature type="transmembrane region" description="Helical" evidence="9">
    <location>
        <begin position="522"/>
        <end position="545"/>
    </location>
</feature>
<dbReference type="NCBIfam" id="NF037979">
    <property type="entry name" value="Na_transp"/>
    <property type="match status" value="1"/>
</dbReference>
<keyword evidence="3 9" id="KW-0812">Transmembrane</keyword>
<evidence type="ECO:0000256" key="1">
    <source>
        <dbReference type="ARBA" id="ARBA00004141"/>
    </source>
</evidence>
<feature type="compositionally biased region" description="Basic and acidic residues" evidence="8">
    <location>
        <begin position="34"/>
        <end position="44"/>
    </location>
</feature>
<feature type="transmembrane region" description="Helical" evidence="9">
    <location>
        <begin position="157"/>
        <end position="185"/>
    </location>
</feature>
<feature type="region of interest" description="Disordered" evidence="8">
    <location>
        <begin position="673"/>
        <end position="702"/>
    </location>
</feature>